<dbReference type="RefSeq" id="WP_163743015.1">
    <property type="nucleotide sequence ID" value="NZ_JAAGOA010000022.1"/>
</dbReference>
<dbReference type="Pfam" id="PF14378">
    <property type="entry name" value="PAP2_3"/>
    <property type="match status" value="1"/>
</dbReference>
<dbReference type="EMBL" id="JAAGOA010000022">
    <property type="protein sequence ID" value="NEE03383.1"/>
    <property type="molecule type" value="Genomic_DNA"/>
</dbReference>
<dbReference type="Proteomes" id="UP000475214">
    <property type="component" value="Unassembled WGS sequence"/>
</dbReference>
<evidence type="ECO:0000313" key="8">
    <source>
        <dbReference type="Proteomes" id="UP000475214"/>
    </source>
</evidence>
<feature type="transmembrane region" description="Helical" evidence="5">
    <location>
        <begin position="215"/>
        <end position="236"/>
    </location>
</feature>
<feature type="transmembrane region" description="Helical" evidence="5">
    <location>
        <begin position="21"/>
        <end position="38"/>
    </location>
</feature>
<sequence>MHIGGIAWQPGDRARTVSREILIVATAVFLYFLVRGFIDGRADLAFDNSDRVIGFERSIGLFVEPDLQARITDHGWLVDVLNGIYMYGHWPVVVGTLIWILAWHRPAFPLFRNALLISGAIGLVIFASFPVAPPRFLADLGFIDTVTEHTNAYRVLQPPGFTNQYAAMPSLHLGWNLLMGIAWATLSTSRWGKVFGIAMPVLMFLAIVLTANHYIVDGIAGGLLALIGLVGASWLVRRKPAVQEPPLIP</sequence>
<dbReference type="InterPro" id="IPR052185">
    <property type="entry name" value="IPC_Synthase-Related"/>
</dbReference>
<feature type="transmembrane region" description="Helical" evidence="5">
    <location>
        <begin position="84"/>
        <end position="102"/>
    </location>
</feature>
<evidence type="ECO:0000256" key="1">
    <source>
        <dbReference type="ARBA" id="ARBA00004141"/>
    </source>
</evidence>
<dbReference type="GO" id="GO:0016020">
    <property type="term" value="C:membrane"/>
    <property type="evidence" value="ECO:0007669"/>
    <property type="project" value="UniProtKB-SubCell"/>
</dbReference>
<dbReference type="AlphaFoldDB" id="A0A6L9SE05"/>
<keyword evidence="8" id="KW-1185">Reference proteome</keyword>
<name>A0A6L9SE05_9ACTN</name>
<evidence type="ECO:0000313" key="7">
    <source>
        <dbReference type="EMBL" id="NEE03383.1"/>
    </source>
</evidence>
<feature type="domain" description="Inositolphosphotransferase Aur1/Ipt1" evidence="6">
    <location>
        <begin position="52"/>
        <end position="229"/>
    </location>
</feature>
<evidence type="ECO:0000256" key="3">
    <source>
        <dbReference type="ARBA" id="ARBA00022989"/>
    </source>
</evidence>
<reference evidence="7 8" key="1">
    <citation type="submission" date="2020-02" db="EMBL/GenBank/DDBJ databases">
        <authorList>
            <person name="Li X.-J."/>
            <person name="Han X.-M."/>
        </authorList>
    </citation>
    <scope>NUCLEOTIDE SEQUENCE [LARGE SCALE GENOMIC DNA]</scope>
    <source>
        <strain evidence="7 8">CCTCC AB 2017055</strain>
    </source>
</reference>
<feature type="transmembrane region" description="Helical" evidence="5">
    <location>
        <begin position="114"/>
        <end position="132"/>
    </location>
</feature>
<dbReference type="CDD" id="cd03386">
    <property type="entry name" value="PAP2_Aur1_like"/>
    <property type="match status" value="1"/>
</dbReference>
<feature type="transmembrane region" description="Helical" evidence="5">
    <location>
        <begin position="165"/>
        <end position="184"/>
    </location>
</feature>
<accession>A0A6L9SE05</accession>
<dbReference type="PANTHER" id="PTHR31310:SF7">
    <property type="entry name" value="PA-PHOSPHATASE RELATED-FAMILY PROTEIN DDB_G0268928"/>
    <property type="match status" value="1"/>
</dbReference>
<organism evidence="7 8">
    <name type="scientific">Phytoactinopolyspora halotolerans</name>
    <dbReference type="NCBI Taxonomy" id="1981512"/>
    <lineage>
        <taxon>Bacteria</taxon>
        <taxon>Bacillati</taxon>
        <taxon>Actinomycetota</taxon>
        <taxon>Actinomycetes</taxon>
        <taxon>Jiangellales</taxon>
        <taxon>Jiangellaceae</taxon>
        <taxon>Phytoactinopolyspora</taxon>
    </lineage>
</organism>
<proteinExistence type="predicted"/>
<evidence type="ECO:0000256" key="4">
    <source>
        <dbReference type="ARBA" id="ARBA00023136"/>
    </source>
</evidence>
<protein>
    <submittedName>
        <fullName evidence="7">Phosphatase PAP2 family protein</fullName>
    </submittedName>
</protein>
<gene>
    <name evidence="7" type="ORF">G1H10_24760</name>
</gene>
<evidence type="ECO:0000259" key="6">
    <source>
        <dbReference type="Pfam" id="PF14378"/>
    </source>
</evidence>
<keyword evidence="4 5" id="KW-0472">Membrane</keyword>
<dbReference type="InterPro" id="IPR026841">
    <property type="entry name" value="Aur1/Ipt1"/>
</dbReference>
<comment type="caution">
    <text evidence="7">The sequence shown here is derived from an EMBL/GenBank/DDBJ whole genome shotgun (WGS) entry which is preliminary data.</text>
</comment>
<evidence type="ECO:0000256" key="2">
    <source>
        <dbReference type="ARBA" id="ARBA00022692"/>
    </source>
</evidence>
<comment type="subcellular location">
    <subcellularLocation>
        <location evidence="1">Membrane</location>
        <topology evidence="1">Multi-pass membrane protein</topology>
    </subcellularLocation>
</comment>
<dbReference type="PANTHER" id="PTHR31310">
    <property type="match status" value="1"/>
</dbReference>
<keyword evidence="3 5" id="KW-1133">Transmembrane helix</keyword>
<keyword evidence="2 5" id="KW-0812">Transmembrane</keyword>
<evidence type="ECO:0000256" key="5">
    <source>
        <dbReference type="SAM" id="Phobius"/>
    </source>
</evidence>
<feature type="transmembrane region" description="Helical" evidence="5">
    <location>
        <begin position="191"/>
        <end position="209"/>
    </location>
</feature>